<dbReference type="InterPro" id="IPR004294">
    <property type="entry name" value="Carotenoid_Oase"/>
</dbReference>
<feature type="binding site" evidence="5">
    <location>
        <position position="293"/>
    </location>
    <ligand>
        <name>Fe cation</name>
        <dbReference type="ChEBI" id="CHEBI:24875"/>
        <note>catalytic</note>
    </ligand>
</feature>
<evidence type="ECO:0000256" key="2">
    <source>
        <dbReference type="ARBA" id="ARBA00022723"/>
    </source>
</evidence>
<dbReference type="OrthoDB" id="1069523at2759"/>
<feature type="compositionally biased region" description="Polar residues" evidence="6">
    <location>
        <begin position="20"/>
        <end position="32"/>
    </location>
</feature>
<dbReference type="PANTHER" id="PTHR10543:SF46">
    <property type="entry name" value="CAROTENOID CLEAVAGE DIOXYGENASE 4, CHLOROPLASTIC-RELATED"/>
    <property type="match status" value="1"/>
</dbReference>
<dbReference type="GO" id="GO:0016702">
    <property type="term" value="F:oxidoreductase activity, acting on single donors with incorporation of molecular oxygen, incorporation of two atoms of oxygen"/>
    <property type="evidence" value="ECO:0007669"/>
    <property type="project" value="InterPro"/>
</dbReference>
<evidence type="ECO:0000256" key="5">
    <source>
        <dbReference type="PIRSR" id="PIRSR604294-1"/>
    </source>
</evidence>
<evidence type="ECO:0000313" key="7">
    <source>
        <dbReference type="EMBL" id="AKO22631.1"/>
    </source>
</evidence>
<dbReference type="Proteomes" id="UP000790787">
    <property type="component" value="Chromosome 14"/>
</dbReference>
<feature type="compositionally biased region" description="Low complexity" evidence="6">
    <location>
        <begin position="74"/>
        <end position="83"/>
    </location>
</feature>
<evidence type="ECO:0000256" key="3">
    <source>
        <dbReference type="ARBA" id="ARBA00022964"/>
    </source>
</evidence>
<evidence type="ECO:0000256" key="1">
    <source>
        <dbReference type="ARBA" id="ARBA00006787"/>
    </source>
</evidence>
<proteinExistence type="evidence at transcript level"/>
<gene>
    <name evidence="7 10" type="primary">CCD4</name>
    <name evidence="10" type="synonym">LOC107791323</name>
</gene>
<dbReference type="Pfam" id="PF03055">
    <property type="entry name" value="RPE65"/>
    <property type="match status" value="1"/>
</dbReference>
<dbReference type="RefSeq" id="NP_001312446.1">
    <property type="nucleotide sequence ID" value="NM_001325517.1"/>
</dbReference>
<protein>
    <submittedName>
        <fullName evidence="7">Carotenoid cleavage dioxygenase 4-1</fullName>
    </submittedName>
    <submittedName>
        <fullName evidence="10">Probable carotenoid cleavage dioxygenase 4, chloroplastic</fullName>
    </submittedName>
</protein>
<feature type="binding site" evidence="5">
    <location>
        <position position="588"/>
    </location>
    <ligand>
        <name>Fe cation</name>
        <dbReference type="ChEBI" id="CHEBI:24875"/>
        <note>catalytic</note>
    </ligand>
</feature>
<keyword evidence="3 7" id="KW-0560">Oxidoreductase</keyword>
<keyword evidence="9" id="KW-1185">Reference proteome</keyword>
<evidence type="ECO:0000313" key="10">
    <source>
        <dbReference type="RefSeq" id="NP_001312446.1"/>
    </source>
</evidence>
<reference evidence="10" key="3">
    <citation type="submission" date="2025-04" db="UniProtKB">
        <authorList>
            <consortium name="RefSeq"/>
        </authorList>
    </citation>
    <scope>IDENTIFICATION</scope>
</reference>
<feature type="binding site" evidence="5">
    <location>
        <position position="342"/>
    </location>
    <ligand>
        <name>Fe cation</name>
        <dbReference type="ChEBI" id="CHEBI:24875"/>
        <note>catalytic</note>
    </ligand>
</feature>
<accession>A0A0N7CSC8</accession>
<feature type="compositionally biased region" description="Pro residues" evidence="6">
    <location>
        <begin position="56"/>
        <end position="66"/>
    </location>
</feature>
<keyword evidence="2 5" id="KW-0479">Metal-binding</keyword>
<dbReference type="GeneID" id="107791323"/>
<comment type="cofactor">
    <cofactor evidence="5">
        <name>Fe(2+)</name>
        <dbReference type="ChEBI" id="CHEBI:29033"/>
    </cofactor>
    <text evidence="5">Binds 1 Fe(2+) ion per subunit.</text>
</comment>
<reference evidence="8" key="1">
    <citation type="journal article" date="2014" name="Nat. Commun.">
        <title>The tobacco genome sequence and its comparison with those of tomato and potato.</title>
        <authorList>
            <person name="Sierro N."/>
            <person name="Battey J.N."/>
            <person name="Ouadi S."/>
            <person name="Bakaher N."/>
            <person name="Bovet L."/>
            <person name="Willig A."/>
            <person name="Goepfert S."/>
            <person name="Peitsch M.C."/>
            <person name="Ivanov N.V."/>
        </authorList>
    </citation>
    <scope>NUCLEOTIDE SEQUENCE [LARGE SCALE GENOMIC DNA]</scope>
    <source>
        <strain evidence="8">cv. TN90</strain>
    </source>
</reference>
<evidence type="ECO:0000256" key="6">
    <source>
        <dbReference type="SAM" id="MobiDB-lite"/>
    </source>
</evidence>
<evidence type="ECO:0000313" key="8">
    <source>
        <dbReference type="Proteomes" id="UP000084051"/>
    </source>
</evidence>
<dbReference type="AlphaFoldDB" id="A0A0N7CSC8"/>
<dbReference type="EMBL" id="KM605432">
    <property type="protein sequence ID" value="AKO22631.1"/>
    <property type="molecule type" value="mRNA"/>
</dbReference>
<comment type="similarity">
    <text evidence="1">Belongs to the carotenoid oxygenase family.</text>
</comment>
<organism evidence="7">
    <name type="scientific">Nicotiana tabacum</name>
    <name type="common">Common tobacco</name>
    <dbReference type="NCBI Taxonomy" id="4097"/>
    <lineage>
        <taxon>Eukaryota</taxon>
        <taxon>Viridiplantae</taxon>
        <taxon>Streptophyta</taxon>
        <taxon>Embryophyta</taxon>
        <taxon>Tracheophyta</taxon>
        <taxon>Spermatophyta</taxon>
        <taxon>Magnoliopsida</taxon>
        <taxon>eudicotyledons</taxon>
        <taxon>Gunneridae</taxon>
        <taxon>Pentapetalae</taxon>
        <taxon>asterids</taxon>
        <taxon>lamiids</taxon>
        <taxon>Solanales</taxon>
        <taxon>Solanaceae</taxon>
        <taxon>Nicotianoideae</taxon>
        <taxon>Nicotianeae</taxon>
        <taxon>Nicotiana</taxon>
    </lineage>
</organism>
<dbReference type="KEGG" id="nta:107791323"/>
<feature type="region of interest" description="Disordered" evidence="6">
    <location>
        <begin position="17"/>
        <end position="83"/>
    </location>
</feature>
<sequence length="601" mass="65990">MDAFSSTFLSTLSLHPKSLLSPNYSPNTSSSLALKVSSVRIEERPQTTTRTKPQEKPTPSPYTPPKDTPKRQLPTKSTTTKKTVKPSFPSVIFNAFDDFVNTFIDPPLKPSVDPKYILSNNFAPVDELPPTECEVVVGSLPPCLDGAYIRNGPNPQYLPRGPYHLFDGDGMLHCIKISQGKATLCSRYVKTYKYIIEREAGSPVIPNVFSGFNGLTASAARGAITAARAIAGQFNPTNGIGLANTSLALFGGKLFALGESDLPYAVKLAPDGDIITLGRYDFDGKLFMSMTAHPKIDPDTNEAFAFRYGPMPPFLTYFRIEPNGTKTPDVPIFSMTRPSFLHDFAITKKYAIFSDIQIGMNPLEFITGGSPVSSDSGKVPRLGVIPRYAKDESEMRWFDVPGFNIVHAINAWDEDDGDTIVMVAPNILSVEHTLERMDMIHASVEKVKIDLKSGMVSRHPVSTRNLDFGVINPAYVGKKNKYVYAAIGDPMPKIAGIAKLDVSVAEADRRECIVACRLFGEGCFGGEPFFVAKDPNNSAADEDDGYVVSYVHNEKTGESRFLVMDAKSPNLDIVTAVKLPRRVPYGFHGLFVRETDLRKLM</sequence>
<evidence type="ECO:0000313" key="9">
    <source>
        <dbReference type="Proteomes" id="UP000790787"/>
    </source>
</evidence>
<dbReference type="GO" id="GO:0046872">
    <property type="term" value="F:metal ion binding"/>
    <property type="evidence" value="ECO:0007669"/>
    <property type="project" value="UniProtKB-KW"/>
</dbReference>
<keyword evidence="4 5" id="KW-0408">Iron</keyword>
<dbReference type="SMR" id="A0A0N7CSC8"/>
<dbReference type="PANTHER" id="PTHR10543">
    <property type="entry name" value="BETA-CAROTENE DIOXYGENASE"/>
    <property type="match status" value="1"/>
</dbReference>
<feature type="binding site" evidence="5">
    <location>
        <position position="407"/>
    </location>
    <ligand>
        <name>Fe cation</name>
        <dbReference type="ChEBI" id="CHEBI:24875"/>
        <note>catalytic</note>
    </ligand>
</feature>
<name>A0A0N7CSC8_TOBAC</name>
<reference evidence="7" key="2">
    <citation type="submission" date="2014-09" db="EMBL/GenBank/DDBJ databases">
        <title>Cloning and characterization of CCD subfamily genes from Nicotiana tabacum.</title>
        <authorList>
            <person name="Yang Y."/>
            <person name="Niu Z."/>
            <person name="Zhang S."/>
            <person name="Jia H."/>
            <person name="Zhang H."/>
            <person name="Cui H."/>
            <person name="Liu G."/>
        </authorList>
    </citation>
    <scope>NUCLEOTIDE SEQUENCE</scope>
</reference>
<keyword evidence="3 7" id="KW-0223">Dioxygenase</keyword>
<evidence type="ECO:0000256" key="4">
    <source>
        <dbReference type="ARBA" id="ARBA00023004"/>
    </source>
</evidence>